<dbReference type="PANTHER" id="PTHR30576:SF8">
    <property type="entry name" value="UNDECAPRENYL-PHOSPHATE GALACTOSE PHOSPHOTRANSFERASE"/>
    <property type="match status" value="1"/>
</dbReference>
<reference evidence="5 6" key="1">
    <citation type="submission" date="2018-02" db="EMBL/GenBank/DDBJ databases">
        <title>Whole genome sequencing of endophytic bacterium.</title>
        <authorList>
            <person name="Eedara R."/>
            <person name="Podile A.R."/>
        </authorList>
    </citation>
    <scope>NUCLEOTIDE SEQUENCE [LARGE SCALE GENOMIC DNA]</scope>
    <source>
        <strain evidence="5 6">RP1T</strain>
    </source>
</reference>
<dbReference type="GO" id="GO:0000271">
    <property type="term" value="P:polysaccharide biosynthetic process"/>
    <property type="evidence" value="ECO:0007669"/>
    <property type="project" value="UniProtKB-KW"/>
</dbReference>
<keyword evidence="3" id="KW-1133">Transmembrane helix</keyword>
<dbReference type="Gene3D" id="3.40.50.720">
    <property type="entry name" value="NAD(P)-binding Rossmann-like Domain"/>
    <property type="match status" value="1"/>
</dbReference>
<keyword evidence="3" id="KW-0472">Membrane</keyword>
<comment type="caution">
    <text evidence="5">The sequence shown here is derived from an EMBL/GenBank/DDBJ whole genome shotgun (WGS) entry which is preliminary data.</text>
</comment>
<keyword evidence="2" id="KW-0270">Exopolysaccharide synthesis</keyword>
<gene>
    <name evidence="5" type="ORF">C5L14_01280</name>
</gene>
<keyword evidence="3" id="KW-0812">Transmembrane</keyword>
<feature type="transmembrane region" description="Helical" evidence="3">
    <location>
        <begin position="54"/>
        <end position="73"/>
    </location>
</feature>
<dbReference type="Pfam" id="PF02397">
    <property type="entry name" value="Bac_transf"/>
    <property type="match status" value="1"/>
</dbReference>
<feature type="transmembrane region" description="Helical" evidence="3">
    <location>
        <begin position="16"/>
        <end position="34"/>
    </location>
</feature>
<dbReference type="GO" id="GO:0016780">
    <property type="term" value="F:phosphotransferase activity, for other substituted phosphate groups"/>
    <property type="evidence" value="ECO:0007669"/>
    <property type="project" value="TreeGrafter"/>
</dbReference>
<feature type="transmembrane region" description="Helical" evidence="3">
    <location>
        <begin position="118"/>
        <end position="139"/>
    </location>
</feature>
<keyword evidence="5" id="KW-0808">Transferase</keyword>
<organism evidence="5 6">
    <name type="scientific">Labrys okinawensis</name>
    <dbReference type="NCBI Taxonomy" id="346911"/>
    <lineage>
        <taxon>Bacteria</taxon>
        <taxon>Pseudomonadati</taxon>
        <taxon>Pseudomonadota</taxon>
        <taxon>Alphaproteobacteria</taxon>
        <taxon>Hyphomicrobiales</taxon>
        <taxon>Xanthobacteraceae</taxon>
        <taxon>Labrys</taxon>
    </lineage>
</organism>
<sequence>MRSRIPTSYSPRKLRLSFFDVMWVIAAPILTLALRDIDLLAWPNMPFDLPGPYLFVFVTIAFAVPALLICRAADAIQNTFSVPDLYAIGAVIALTIGASGLVLFVLTRLDGIPRSTPIIYSLVLGAGLVGGRAFSRLVSHERARVSAKRNITDLRKVILIGTDQFALLVIKLIESQSPVTTQIMSVLDEGPAATGRSLNGVRVAGRVGDLGRIIDEYALHGVTIDAVWLSMEPGQLECASLRFVTEECHRRGIALKSVAQALELLPKGLPGAQALPMGAARDEQAQPAAALRRYFGVKRCIDILASIVLMVLLAPVWLLVALLVLFDVGRPLHFWQQRMGRGGRHFFIYKFRTYHAPYDANGHVVPGPERLSPIGRFIRKMRLDEIPQLLNVLTGEMSLIGPRPLLPADQPANPGLRLAVRPGISGWAQVNGGNLVTREEKDALDEYYIDNASLALDIKITVMTVMFVFGGERRGSAALRRAMAARRGRKALARSLAEQHTPPNYRR</sequence>
<evidence type="ECO:0000313" key="5">
    <source>
        <dbReference type="EMBL" id="PRH89256.1"/>
    </source>
</evidence>
<feature type="transmembrane region" description="Helical" evidence="3">
    <location>
        <begin position="85"/>
        <end position="106"/>
    </location>
</feature>
<name>A0A2S9QIR2_9HYPH</name>
<evidence type="ECO:0000313" key="6">
    <source>
        <dbReference type="Proteomes" id="UP000237682"/>
    </source>
</evidence>
<dbReference type="AlphaFoldDB" id="A0A2S9QIR2"/>
<evidence type="ECO:0000256" key="3">
    <source>
        <dbReference type="SAM" id="Phobius"/>
    </source>
</evidence>
<evidence type="ECO:0000259" key="4">
    <source>
        <dbReference type="Pfam" id="PF02397"/>
    </source>
</evidence>
<dbReference type="InterPro" id="IPR003362">
    <property type="entry name" value="Bact_transf"/>
</dbReference>
<evidence type="ECO:0000256" key="2">
    <source>
        <dbReference type="ARBA" id="ARBA00023169"/>
    </source>
</evidence>
<keyword evidence="6" id="KW-1185">Reference proteome</keyword>
<protein>
    <submittedName>
        <fullName evidence="5">Sugar transferase</fullName>
    </submittedName>
</protein>
<comment type="similarity">
    <text evidence="1">Belongs to the bacterial sugar transferase family.</text>
</comment>
<proteinExistence type="inferred from homology"/>
<dbReference type="Proteomes" id="UP000237682">
    <property type="component" value="Unassembled WGS sequence"/>
</dbReference>
<dbReference type="PANTHER" id="PTHR30576">
    <property type="entry name" value="COLANIC BIOSYNTHESIS UDP-GLUCOSE LIPID CARRIER TRANSFERASE"/>
    <property type="match status" value="1"/>
</dbReference>
<feature type="domain" description="Bacterial sugar transferase" evidence="4">
    <location>
        <begin position="298"/>
        <end position="469"/>
    </location>
</feature>
<dbReference type="OrthoDB" id="9808602at2"/>
<accession>A0A2S9QIR2</accession>
<evidence type="ECO:0000256" key="1">
    <source>
        <dbReference type="ARBA" id="ARBA00006464"/>
    </source>
</evidence>
<feature type="transmembrane region" description="Helical" evidence="3">
    <location>
        <begin position="303"/>
        <end position="326"/>
    </location>
</feature>
<dbReference type="EMBL" id="PUEJ01000001">
    <property type="protein sequence ID" value="PRH89256.1"/>
    <property type="molecule type" value="Genomic_DNA"/>
</dbReference>